<dbReference type="Proteomes" id="UP001238523">
    <property type="component" value="Chromosome"/>
</dbReference>
<proteinExistence type="predicted"/>
<feature type="transmembrane region" description="Helical" evidence="1">
    <location>
        <begin position="16"/>
        <end position="33"/>
    </location>
</feature>
<keyword evidence="1" id="KW-0812">Transmembrane</keyword>
<evidence type="ECO:0000313" key="3">
    <source>
        <dbReference type="Proteomes" id="UP001238523"/>
    </source>
</evidence>
<reference evidence="2 3" key="1">
    <citation type="submission" date="2023-04" db="EMBL/GenBank/DDBJ databases">
        <title>Taxonomic identification of the Arctic strain Aequorivita sp. nov. and transcriptomic analysis in response to temperature stress.</title>
        <authorList>
            <person name="Liu W."/>
            <person name="Cong B."/>
            <person name="Lin J."/>
        </authorList>
    </citation>
    <scope>NUCLEOTIDE SEQUENCE [LARGE SCALE GENOMIC DNA]</scope>
    <source>
        <strain evidence="2 3">Ant34-E75</strain>
    </source>
</reference>
<accession>A0ABY8L1S0</accession>
<keyword evidence="3" id="KW-1185">Reference proteome</keyword>
<dbReference type="EMBL" id="CP122379">
    <property type="protein sequence ID" value="WGF94026.1"/>
    <property type="molecule type" value="Genomic_DNA"/>
</dbReference>
<dbReference type="RefSeq" id="WP_279450143.1">
    <property type="nucleotide sequence ID" value="NZ_CP122379.1"/>
</dbReference>
<keyword evidence="1" id="KW-1133">Transmembrane helix</keyword>
<gene>
    <name evidence="2" type="ORF">QCQ61_07490</name>
</gene>
<sequence>MKNEITLIKRYRNQKLVQFIIGIIWLVGIYFFVDSNITRIGMVAFIFFIGIAYSTKLLTNIKISDEFYIFETYSIVTQKEEIKISESQLIEILYNSDFLFNSHNVIIKYNGENGVVNKKLCLNTEPWSKLTSDLNRIKKTIANNV</sequence>
<evidence type="ECO:0008006" key="4">
    <source>
        <dbReference type="Google" id="ProtNLM"/>
    </source>
</evidence>
<name>A0ABY8L1S0_9FLAO</name>
<protein>
    <recommendedName>
        <fullName evidence="4">PH domain-containing protein</fullName>
    </recommendedName>
</protein>
<feature type="transmembrane region" description="Helical" evidence="1">
    <location>
        <begin position="39"/>
        <end position="58"/>
    </location>
</feature>
<evidence type="ECO:0000256" key="1">
    <source>
        <dbReference type="SAM" id="Phobius"/>
    </source>
</evidence>
<keyword evidence="1" id="KW-0472">Membrane</keyword>
<organism evidence="2 3">
    <name type="scientific">Aequorivita marisscotiae</name>
    <dbReference type="NCBI Taxonomy" id="3040348"/>
    <lineage>
        <taxon>Bacteria</taxon>
        <taxon>Pseudomonadati</taxon>
        <taxon>Bacteroidota</taxon>
        <taxon>Flavobacteriia</taxon>
        <taxon>Flavobacteriales</taxon>
        <taxon>Flavobacteriaceae</taxon>
        <taxon>Aequorivita</taxon>
    </lineage>
</organism>
<evidence type="ECO:0000313" key="2">
    <source>
        <dbReference type="EMBL" id="WGF94026.1"/>
    </source>
</evidence>